<evidence type="ECO:0000259" key="20">
    <source>
        <dbReference type="Pfam" id="PF02275"/>
    </source>
</evidence>
<accession>A0A2A2JA04</accession>
<evidence type="ECO:0000256" key="1">
    <source>
        <dbReference type="ARBA" id="ARBA00004371"/>
    </source>
</evidence>
<keyword evidence="9 17" id="KW-0378">Hydrolase</keyword>
<proteinExistence type="inferred from homology"/>
<evidence type="ECO:0000256" key="2">
    <source>
        <dbReference type="ARBA" id="ARBA00004613"/>
    </source>
</evidence>
<dbReference type="OrthoDB" id="5273684at2759"/>
<dbReference type="EC" id="3.5.1.23" evidence="6"/>
<dbReference type="CDD" id="cd01903">
    <property type="entry name" value="Ntn_AC_NAAA"/>
    <property type="match status" value="1"/>
</dbReference>
<comment type="pathway">
    <text evidence="3">Lipid metabolism; sphingolipid metabolism.</text>
</comment>
<keyword evidence="23" id="KW-1185">Reference proteome</keyword>
<sequence length="396" mass="45013">MRCLTLLALLVTIFVVSPKHVDLPKPFADDCILNDGKNVYDPSRQFDIPWFDVNLDAAPKDRWTHIAAVYKDDINDLIQSLINFVTPIFPGALEFVDHTFGDMGSKLPMPYRDEIQGISDATGIPLGRIVVYNIFYEIFTVCTSIVAQDPQGHLVHARNLDFGLFLGWDMNSHEWTVSEKLRKMIINVNWIKNGKLLFKSNEFAGYIGIYNGMKPNAFSLTCDDRFQKAGGYYGIIKWLLGLEPESRWMSWLSRETLENCNSYAEAKEHLMNTPMLSPVYFILGGINPKEGAIIARSLNSTALLTEMGVNSANDWYVLETNYDQDTEPLYLDDRDTPGNNCMHKLTKDGVSFQGIFNVLSSRTNLNKLTTYTVLMSTYDSRFETILQSCPGECWPW</sequence>
<dbReference type="InterPro" id="IPR016699">
    <property type="entry name" value="Acid_ceramidase-like"/>
</dbReference>
<evidence type="ECO:0000256" key="9">
    <source>
        <dbReference type="ARBA" id="ARBA00022801"/>
    </source>
</evidence>
<keyword evidence="11 17" id="KW-0443">Lipid metabolism</keyword>
<dbReference type="Pfam" id="PF15508">
    <property type="entry name" value="NAAA-beta"/>
    <property type="match status" value="1"/>
</dbReference>
<dbReference type="PANTHER" id="PTHR28583:SF1">
    <property type="entry name" value="ACID CERAMIDASE"/>
    <property type="match status" value="1"/>
</dbReference>
<dbReference type="GO" id="GO:0017040">
    <property type="term" value="F:N-acylsphingosine amidohydrolase activity"/>
    <property type="evidence" value="ECO:0007669"/>
    <property type="project" value="UniProtKB-EC"/>
</dbReference>
<evidence type="ECO:0000256" key="8">
    <source>
        <dbReference type="ARBA" id="ARBA00022729"/>
    </source>
</evidence>
<evidence type="ECO:0000256" key="3">
    <source>
        <dbReference type="ARBA" id="ARBA00004760"/>
    </source>
</evidence>
<dbReference type="GO" id="GO:0005576">
    <property type="term" value="C:extracellular region"/>
    <property type="evidence" value="ECO:0007669"/>
    <property type="project" value="UniProtKB-SubCell"/>
</dbReference>
<feature type="active site" description="Nucleophile" evidence="18">
    <location>
        <position position="142"/>
    </location>
</feature>
<evidence type="ECO:0000256" key="17">
    <source>
        <dbReference type="PIRNR" id="PIRNR017632"/>
    </source>
</evidence>
<evidence type="ECO:0000256" key="12">
    <source>
        <dbReference type="ARBA" id="ARBA00023145"/>
    </source>
</evidence>
<evidence type="ECO:0000256" key="11">
    <source>
        <dbReference type="ARBA" id="ARBA00023098"/>
    </source>
</evidence>
<evidence type="ECO:0000313" key="23">
    <source>
        <dbReference type="Proteomes" id="UP000218231"/>
    </source>
</evidence>
<dbReference type="PANTHER" id="PTHR28583">
    <property type="entry name" value="ACID AMIDASE"/>
    <property type="match status" value="1"/>
</dbReference>
<dbReference type="GO" id="GO:0016020">
    <property type="term" value="C:membrane"/>
    <property type="evidence" value="ECO:0007669"/>
    <property type="project" value="GOC"/>
</dbReference>
<comment type="subcellular location">
    <subcellularLocation>
        <location evidence="1">Lysosome</location>
    </subcellularLocation>
    <subcellularLocation>
        <location evidence="2">Secreted</location>
    </subcellularLocation>
</comment>
<evidence type="ECO:0000256" key="4">
    <source>
        <dbReference type="ARBA" id="ARBA00004991"/>
    </source>
</evidence>
<evidence type="ECO:0000256" key="19">
    <source>
        <dbReference type="SAM" id="SignalP"/>
    </source>
</evidence>
<dbReference type="InterPro" id="IPR029130">
    <property type="entry name" value="Acid_ceramidase_N"/>
</dbReference>
<dbReference type="GO" id="GO:0005764">
    <property type="term" value="C:lysosome"/>
    <property type="evidence" value="ECO:0007669"/>
    <property type="project" value="UniProtKB-SubCell"/>
</dbReference>
<evidence type="ECO:0000313" key="22">
    <source>
        <dbReference type="EMBL" id="PAV58586.1"/>
    </source>
</evidence>
<comment type="pathway">
    <text evidence="4">Sphingolipid metabolism.</text>
</comment>
<keyword evidence="8 19" id="KW-0732">Signal</keyword>
<evidence type="ECO:0000256" key="13">
    <source>
        <dbReference type="ARBA" id="ARBA00023157"/>
    </source>
</evidence>
<gene>
    <name evidence="22" type="ORF">WR25_18679</name>
</gene>
<keyword evidence="13" id="KW-1015">Disulfide bond</keyword>
<keyword evidence="15" id="KW-0458">Lysosome</keyword>
<keyword evidence="10" id="KW-0746">Sphingolipid metabolism</keyword>
<comment type="similarity">
    <text evidence="5 17">Belongs to the acid ceramidase family.</text>
</comment>
<feature type="signal peptide" evidence="19">
    <location>
        <begin position="1"/>
        <end position="18"/>
    </location>
</feature>
<reference evidence="22 23" key="1">
    <citation type="journal article" date="2017" name="Curr. Biol.">
        <title>Genome architecture and evolution of a unichromosomal asexual nematode.</title>
        <authorList>
            <person name="Fradin H."/>
            <person name="Zegar C."/>
            <person name="Gutwein M."/>
            <person name="Lucas J."/>
            <person name="Kovtun M."/>
            <person name="Corcoran D."/>
            <person name="Baugh L.R."/>
            <person name="Kiontke K."/>
            <person name="Gunsalus K."/>
            <person name="Fitch D.H."/>
            <person name="Piano F."/>
        </authorList>
    </citation>
    <scope>NUCLEOTIDE SEQUENCE [LARGE SCALE GENOMIC DNA]</scope>
    <source>
        <strain evidence="22">PF1309</strain>
    </source>
</reference>
<dbReference type="GO" id="GO:0006665">
    <property type="term" value="P:sphingolipid metabolic process"/>
    <property type="evidence" value="ECO:0007669"/>
    <property type="project" value="UniProtKB-KW"/>
</dbReference>
<dbReference type="STRING" id="2018661.A0A2A2JA04"/>
<protein>
    <recommendedName>
        <fullName evidence="16">Acid ceramidase</fullName>
        <ecNumber evidence="6">3.5.1.23</ecNumber>
    </recommendedName>
</protein>
<evidence type="ECO:0000256" key="14">
    <source>
        <dbReference type="ARBA" id="ARBA00023180"/>
    </source>
</evidence>
<feature type="domain" description="Choloylglycine hydrolase/NAAA C-terminal" evidence="20">
    <location>
        <begin position="142"/>
        <end position="288"/>
    </location>
</feature>
<comment type="caution">
    <text evidence="22">The sequence shown here is derived from an EMBL/GenBank/DDBJ whole genome shotgun (WGS) entry which is preliminary data.</text>
</comment>
<evidence type="ECO:0000256" key="5">
    <source>
        <dbReference type="ARBA" id="ARBA00005730"/>
    </source>
</evidence>
<evidence type="ECO:0000256" key="10">
    <source>
        <dbReference type="ARBA" id="ARBA00022919"/>
    </source>
</evidence>
<keyword evidence="14" id="KW-0325">Glycoprotein</keyword>
<evidence type="ECO:0000259" key="21">
    <source>
        <dbReference type="Pfam" id="PF15508"/>
    </source>
</evidence>
<dbReference type="GO" id="GO:0006631">
    <property type="term" value="P:fatty acid metabolic process"/>
    <property type="evidence" value="ECO:0007669"/>
    <property type="project" value="InterPro"/>
</dbReference>
<evidence type="ECO:0000256" key="18">
    <source>
        <dbReference type="PIRSR" id="PIRSR017632-1"/>
    </source>
</evidence>
<name>A0A2A2JA04_9BILA</name>
<evidence type="ECO:0000256" key="6">
    <source>
        <dbReference type="ARBA" id="ARBA00011891"/>
    </source>
</evidence>
<dbReference type="InterPro" id="IPR029132">
    <property type="entry name" value="CBAH/NAAA_C"/>
</dbReference>
<dbReference type="GO" id="GO:0017064">
    <property type="term" value="F:fatty acid amide hydrolase activity"/>
    <property type="evidence" value="ECO:0007669"/>
    <property type="project" value="InterPro"/>
</dbReference>
<keyword evidence="12" id="KW-0865">Zymogen</keyword>
<feature type="domain" description="Acid ceramidase N-terminal" evidence="21">
    <location>
        <begin position="47"/>
        <end position="106"/>
    </location>
</feature>
<feature type="chain" id="PRO_5012426202" description="Acid ceramidase" evidence="19">
    <location>
        <begin position="19"/>
        <end position="396"/>
    </location>
</feature>
<keyword evidence="7" id="KW-0964">Secreted</keyword>
<dbReference type="Pfam" id="PF02275">
    <property type="entry name" value="CBAH"/>
    <property type="match status" value="1"/>
</dbReference>
<dbReference type="EMBL" id="LIAE01010571">
    <property type="protein sequence ID" value="PAV58586.1"/>
    <property type="molecule type" value="Genomic_DNA"/>
</dbReference>
<organism evidence="22 23">
    <name type="scientific">Diploscapter pachys</name>
    <dbReference type="NCBI Taxonomy" id="2018661"/>
    <lineage>
        <taxon>Eukaryota</taxon>
        <taxon>Metazoa</taxon>
        <taxon>Ecdysozoa</taxon>
        <taxon>Nematoda</taxon>
        <taxon>Chromadorea</taxon>
        <taxon>Rhabditida</taxon>
        <taxon>Rhabditina</taxon>
        <taxon>Rhabditomorpha</taxon>
        <taxon>Rhabditoidea</taxon>
        <taxon>Rhabditidae</taxon>
        <taxon>Diploscapter</taxon>
    </lineage>
</organism>
<dbReference type="Gene3D" id="3.60.60.10">
    <property type="entry name" value="Penicillin V Acylase, Chain A"/>
    <property type="match status" value="1"/>
</dbReference>
<dbReference type="FunFam" id="3.60.60.10:FF:000006">
    <property type="entry name" value="N-acylethanolamine-hydrolyzing acid amidase"/>
    <property type="match status" value="1"/>
</dbReference>
<dbReference type="AlphaFoldDB" id="A0A2A2JA04"/>
<evidence type="ECO:0000256" key="7">
    <source>
        <dbReference type="ARBA" id="ARBA00022525"/>
    </source>
</evidence>
<evidence type="ECO:0000256" key="16">
    <source>
        <dbReference type="ARBA" id="ARBA00040588"/>
    </source>
</evidence>
<dbReference type="PIRSF" id="PIRSF017632">
    <property type="entry name" value="Acid_ceramidase-like"/>
    <property type="match status" value="1"/>
</dbReference>
<evidence type="ECO:0000256" key="15">
    <source>
        <dbReference type="ARBA" id="ARBA00023228"/>
    </source>
</evidence>
<dbReference type="Proteomes" id="UP000218231">
    <property type="component" value="Unassembled WGS sequence"/>
</dbReference>